<evidence type="ECO:0000313" key="1">
    <source>
        <dbReference type="EMBL" id="DAD85154.1"/>
    </source>
</evidence>
<sequence length="314" mass="37775">MDTKIIWYFNRDKKERGTIFVKKDEYHLALEFEDNDLVNQDLKLQIKKFLKRTYHVDVHQLTYWQNPLSDLCKKFRGRDRLCKELNITEEQLCELNLSFTNPHIKSQLLIGYLLPVLSDQEFANWFYSTVYNLYNDIREPLLIYPNSLSPSFYQWLYHESPYSHLNQLMLGKKIPSAMMVGDYIYEHRGDYAKVYNEYLNSLSEYIYHKYNHIPNYILSLKHKLKLKLKRNNVLISDRLNHLGMTYKAYNGMFAQVSPIMTKYIEIIAKDTGFNKYDILFTIIMDSVEYYAKKPSYKRKVTDKFLKEQDVKLYK</sequence>
<protein>
    <submittedName>
        <fullName evidence="1">Uncharacterized protein</fullName>
    </submittedName>
</protein>
<reference evidence="1" key="1">
    <citation type="journal article" date="2021" name="Proc. Natl. Acad. Sci. U.S.A.">
        <title>A Catalog of Tens of Thousands of Viruses from Human Metagenomes Reveals Hidden Associations with Chronic Diseases.</title>
        <authorList>
            <person name="Tisza M.J."/>
            <person name="Buck C.B."/>
        </authorList>
    </citation>
    <scope>NUCLEOTIDE SEQUENCE</scope>
    <source>
        <strain evidence="1">CtwV53</strain>
    </source>
</reference>
<name>A0A8S5MSJ5_9CAUD</name>
<organism evidence="1">
    <name type="scientific">Podoviridae sp. ctwV53</name>
    <dbReference type="NCBI Taxonomy" id="2826587"/>
    <lineage>
        <taxon>Viruses</taxon>
        <taxon>Duplodnaviria</taxon>
        <taxon>Heunggongvirae</taxon>
        <taxon>Uroviricota</taxon>
        <taxon>Caudoviricetes</taxon>
    </lineage>
</organism>
<accession>A0A8S5MSJ5</accession>
<dbReference type="EMBL" id="BK014975">
    <property type="protein sequence ID" value="DAD85154.1"/>
    <property type="molecule type" value="Genomic_DNA"/>
</dbReference>
<proteinExistence type="predicted"/>